<feature type="domain" description="Fumarylacetoacetase-like C-terminal" evidence="2">
    <location>
        <begin position="2"/>
        <end position="191"/>
    </location>
</feature>
<dbReference type="GO" id="GO:0016853">
    <property type="term" value="F:isomerase activity"/>
    <property type="evidence" value="ECO:0007669"/>
    <property type="project" value="UniProtKB-KW"/>
</dbReference>
<dbReference type="AlphaFoldDB" id="A0A6N4SS12"/>
<dbReference type="GO" id="GO:0046872">
    <property type="term" value="F:metal ion binding"/>
    <property type="evidence" value="ECO:0007669"/>
    <property type="project" value="UniProtKB-KW"/>
</dbReference>
<dbReference type="KEGG" id="chu:CHU_1891"/>
<evidence type="ECO:0000313" key="3">
    <source>
        <dbReference type="EMBL" id="ABG59157.1"/>
    </source>
</evidence>
<keyword evidence="4" id="KW-1185">Reference proteome</keyword>
<keyword evidence="3" id="KW-0413">Isomerase</keyword>
<dbReference type="SUPFAM" id="SSF56529">
    <property type="entry name" value="FAH"/>
    <property type="match status" value="1"/>
</dbReference>
<dbReference type="PANTHER" id="PTHR11820:SF7">
    <property type="entry name" value="ACYLPYRUVASE FAHD1, MITOCHONDRIAL"/>
    <property type="match status" value="1"/>
</dbReference>
<name>A0A6N4SS12_CYTH3</name>
<proteinExistence type="predicted"/>
<dbReference type="Pfam" id="PF01557">
    <property type="entry name" value="FAA_hydrolase"/>
    <property type="match status" value="1"/>
</dbReference>
<dbReference type="OrthoDB" id="9805307at2"/>
<keyword evidence="1" id="KW-0479">Metal-binding</keyword>
<organism evidence="3 4">
    <name type="scientific">Cytophaga hutchinsonii (strain ATCC 33406 / DSM 1761 / CIP 103989 / NBRC 15051 / NCIMB 9469 / D465)</name>
    <dbReference type="NCBI Taxonomy" id="269798"/>
    <lineage>
        <taxon>Bacteria</taxon>
        <taxon>Pseudomonadati</taxon>
        <taxon>Bacteroidota</taxon>
        <taxon>Cytophagia</taxon>
        <taxon>Cytophagales</taxon>
        <taxon>Cytophagaceae</taxon>
        <taxon>Cytophaga</taxon>
    </lineage>
</organism>
<evidence type="ECO:0000259" key="2">
    <source>
        <dbReference type="Pfam" id="PF01557"/>
    </source>
</evidence>
<dbReference type="PANTHER" id="PTHR11820">
    <property type="entry name" value="ACYLPYRUVASE"/>
    <property type="match status" value="1"/>
</dbReference>
<dbReference type="InterPro" id="IPR036663">
    <property type="entry name" value="Fumarylacetoacetase_C_sf"/>
</dbReference>
<sequence>MKIIGIGRNYSEHAKELNNPQPKAPIIFLKPDTALLKNNENFYFPSFSKDIHHEIELVVKISKEGKNIQEKFAHRYYEEIGLGIDFTARDLQQEAKEQGLPWTLAKGFNGSAPVSEFVSKSEFSDINNISFSLTINGELRQSGTTADMVFSIDFLIAYISQFITLKKGDLIYTGTPKGVGSIVIGDKLEGFLENKPMLTCEIC</sequence>
<dbReference type="Proteomes" id="UP000001822">
    <property type="component" value="Chromosome"/>
</dbReference>
<reference evidence="3 4" key="1">
    <citation type="journal article" date="2007" name="Appl. Environ. Microbiol.">
        <title>Genome sequence of the cellulolytic gliding bacterium Cytophaga hutchinsonii.</title>
        <authorList>
            <person name="Xie G."/>
            <person name="Bruce D.C."/>
            <person name="Challacombe J.F."/>
            <person name="Chertkov O."/>
            <person name="Detter J.C."/>
            <person name="Gilna P."/>
            <person name="Han C.S."/>
            <person name="Lucas S."/>
            <person name="Misra M."/>
            <person name="Myers G.L."/>
            <person name="Richardson P."/>
            <person name="Tapia R."/>
            <person name="Thayer N."/>
            <person name="Thompson L.S."/>
            <person name="Brettin T.S."/>
            <person name="Henrissat B."/>
            <person name="Wilson D.B."/>
            <person name="McBride M.J."/>
        </authorList>
    </citation>
    <scope>NUCLEOTIDE SEQUENCE [LARGE SCALE GENOMIC DNA]</scope>
    <source>
        <strain evidence="4">ATCC 33406 / DSM 1761 / CIP 103989 / NBRC 15051 / NCIMB 9469 / D465</strain>
    </source>
</reference>
<dbReference type="GO" id="GO:0018773">
    <property type="term" value="F:acetylpyruvate hydrolase activity"/>
    <property type="evidence" value="ECO:0007669"/>
    <property type="project" value="TreeGrafter"/>
</dbReference>
<gene>
    <name evidence="3" type="primary">ycgM</name>
    <name evidence="3" type="ordered locus">CHU_1891</name>
</gene>
<protein>
    <submittedName>
        <fullName evidence="3">2-hydroxyhepta-2,4-diene-1,7-dioate isomerase, fumarylacetoacetate hydrolase family</fullName>
        <ecNumber evidence="3">5.3.3.-</ecNumber>
    </submittedName>
</protein>
<evidence type="ECO:0000313" key="4">
    <source>
        <dbReference type="Proteomes" id="UP000001822"/>
    </source>
</evidence>
<evidence type="ECO:0000256" key="1">
    <source>
        <dbReference type="ARBA" id="ARBA00022723"/>
    </source>
</evidence>
<keyword evidence="3" id="KW-0378">Hydrolase</keyword>
<dbReference type="EMBL" id="CP000383">
    <property type="protein sequence ID" value="ABG59157.1"/>
    <property type="molecule type" value="Genomic_DNA"/>
</dbReference>
<accession>A0A6N4SS12</accession>
<dbReference type="InterPro" id="IPR011234">
    <property type="entry name" value="Fumarylacetoacetase-like_C"/>
</dbReference>
<dbReference type="RefSeq" id="WP_011585274.1">
    <property type="nucleotide sequence ID" value="NC_008255.1"/>
</dbReference>
<dbReference type="Gene3D" id="3.90.850.10">
    <property type="entry name" value="Fumarylacetoacetase-like, C-terminal domain"/>
    <property type="match status" value="1"/>
</dbReference>
<dbReference type="EC" id="5.3.3.-" evidence="3"/>